<dbReference type="EMBL" id="SIHI01000009">
    <property type="protein sequence ID" value="TWT51942.1"/>
    <property type="molecule type" value="Genomic_DNA"/>
</dbReference>
<dbReference type="AlphaFoldDB" id="A0A5C5WQ47"/>
<proteinExistence type="predicted"/>
<protein>
    <submittedName>
        <fullName evidence="1">Uncharacterized protein</fullName>
    </submittedName>
</protein>
<organism evidence="1 2">
    <name type="scientific">Thalassoglobus neptunius</name>
    <dbReference type="NCBI Taxonomy" id="1938619"/>
    <lineage>
        <taxon>Bacteria</taxon>
        <taxon>Pseudomonadati</taxon>
        <taxon>Planctomycetota</taxon>
        <taxon>Planctomycetia</taxon>
        <taxon>Planctomycetales</taxon>
        <taxon>Planctomycetaceae</taxon>
        <taxon>Thalassoglobus</taxon>
    </lineage>
</organism>
<name>A0A5C5WQ47_9PLAN</name>
<gene>
    <name evidence="1" type="ORF">KOR42_32250</name>
</gene>
<comment type="caution">
    <text evidence="1">The sequence shown here is derived from an EMBL/GenBank/DDBJ whole genome shotgun (WGS) entry which is preliminary data.</text>
</comment>
<keyword evidence="2" id="KW-1185">Reference proteome</keyword>
<accession>A0A5C5WQ47</accession>
<evidence type="ECO:0000313" key="1">
    <source>
        <dbReference type="EMBL" id="TWT51942.1"/>
    </source>
</evidence>
<reference evidence="1 2" key="1">
    <citation type="submission" date="2019-02" db="EMBL/GenBank/DDBJ databases">
        <title>Deep-cultivation of Planctomycetes and their phenomic and genomic characterization uncovers novel biology.</title>
        <authorList>
            <person name="Wiegand S."/>
            <person name="Jogler M."/>
            <person name="Boedeker C."/>
            <person name="Pinto D."/>
            <person name="Vollmers J."/>
            <person name="Rivas-Marin E."/>
            <person name="Kohn T."/>
            <person name="Peeters S.H."/>
            <person name="Heuer A."/>
            <person name="Rast P."/>
            <person name="Oberbeckmann S."/>
            <person name="Bunk B."/>
            <person name="Jeske O."/>
            <person name="Meyerdierks A."/>
            <person name="Storesund J.E."/>
            <person name="Kallscheuer N."/>
            <person name="Luecker S."/>
            <person name="Lage O.M."/>
            <person name="Pohl T."/>
            <person name="Merkel B.J."/>
            <person name="Hornburger P."/>
            <person name="Mueller R.-W."/>
            <person name="Bruemmer F."/>
            <person name="Labrenz M."/>
            <person name="Spormann A.M."/>
            <person name="Op Den Camp H."/>
            <person name="Overmann J."/>
            <person name="Amann R."/>
            <person name="Jetten M.S.M."/>
            <person name="Mascher T."/>
            <person name="Medema M.H."/>
            <person name="Devos D.P."/>
            <person name="Kaster A.-K."/>
            <person name="Ovreas L."/>
            <person name="Rohde M."/>
            <person name="Galperin M.Y."/>
            <person name="Jogler C."/>
        </authorList>
    </citation>
    <scope>NUCLEOTIDE SEQUENCE [LARGE SCALE GENOMIC DNA]</scope>
    <source>
        <strain evidence="1 2">KOR42</strain>
    </source>
</reference>
<dbReference type="Proteomes" id="UP000317243">
    <property type="component" value="Unassembled WGS sequence"/>
</dbReference>
<sequence length="365" mass="40291">MNSKCQQCCRPQFRRFSQLICLMAGVLLVGCGGEDPIRQYSVAKFDKEPPTVSKAGDQVWFFKLMGPREDLVPYLEPFIGFLRGTTFPDGEPEFEVPAGWTVKDGPPPRFKTLTVSDSDPEIEVTVSALPAPPSDFPGYLLSNVNRWRRQVSLPPLDATNWVAKATQNQELITVEKGDQVMSVVQLNGTTEEFGDTLMLVAVISDLGLAAPAREASQAQPVTPPSRPSSQVDYDVPENWEESAGNAMRLVSLRTGSSDETADVSVIRLPGGGDRLANINRWRGQVKLEPITQAELDEAMEELEIAGMPARLVMIEGETESILAAIAEKGGVKWFYKMQGPTEVVKAEQGRFREFLDSVRLDQEEE</sequence>
<dbReference type="PROSITE" id="PS51257">
    <property type="entry name" value="PROKAR_LIPOPROTEIN"/>
    <property type="match status" value="1"/>
</dbReference>
<evidence type="ECO:0000313" key="2">
    <source>
        <dbReference type="Proteomes" id="UP000317243"/>
    </source>
</evidence>